<dbReference type="InterPro" id="IPR051908">
    <property type="entry name" value="Ribosomal_N-acetyltransferase"/>
</dbReference>
<evidence type="ECO:0000313" key="3">
    <source>
        <dbReference type="Proteomes" id="UP001314261"/>
    </source>
</evidence>
<dbReference type="InterPro" id="IPR016181">
    <property type="entry name" value="Acyl_CoA_acyltransferase"/>
</dbReference>
<dbReference type="PROSITE" id="PS51186">
    <property type="entry name" value="GNAT"/>
    <property type="match status" value="1"/>
</dbReference>
<reference evidence="2 3" key="1">
    <citation type="submission" date="2023-10" db="EMBL/GenBank/DDBJ databases">
        <authorList>
            <person name="Botero Cardona J."/>
        </authorList>
    </citation>
    <scope>NUCLEOTIDE SEQUENCE [LARGE SCALE GENOMIC DNA]</scope>
    <source>
        <strain evidence="2 3">R-54839</strain>
    </source>
</reference>
<protein>
    <submittedName>
        <fullName evidence="2">RimJ/RimL family (RimL)</fullName>
    </submittedName>
</protein>
<dbReference type="Pfam" id="PF13302">
    <property type="entry name" value="Acetyltransf_3"/>
    <property type="match status" value="1"/>
</dbReference>
<dbReference type="Proteomes" id="UP001314261">
    <property type="component" value="Unassembled WGS sequence"/>
</dbReference>
<dbReference type="PANTHER" id="PTHR43441:SF11">
    <property type="entry name" value="RIBOSOMAL-PROTEIN-SERINE ACETYLTRANSFERASE"/>
    <property type="match status" value="1"/>
</dbReference>
<evidence type="ECO:0000259" key="1">
    <source>
        <dbReference type="PROSITE" id="PS51186"/>
    </source>
</evidence>
<evidence type="ECO:0000313" key="2">
    <source>
        <dbReference type="EMBL" id="CAK1248915.1"/>
    </source>
</evidence>
<dbReference type="GeneID" id="89537038"/>
<accession>A0ABN9YZ40</accession>
<dbReference type="PANTHER" id="PTHR43441">
    <property type="entry name" value="RIBOSOMAL-PROTEIN-SERINE ACETYLTRANSFERASE"/>
    <property type="match status" value="1"/>
</dbReference>
<feature type="domain" description="N-acetyltransferase" evidence="1">
    <location>
        <begin position="11"/>
        <end position="169"/>
    </location>
</feature>
<dbReference type="Gene3D" id="3.40.630.30">
    <property type="match status" value="1"/>
</dbReference>
<dbReference type="InterPro" id="IPR000182">
    <property type="entry name" value="GNAT_dom"/>
</dbReference>
<gene>
    <name evidence="2" type="ORF">R54839_PPFHFPJH_01258</name>
</gene>
<keyword evidence="3" id="KW-1185">Reference proteome</keyword>
<proteinExistence type="predicted"/>
<comment type="caution">
    <text evidence="2">The sequence shown here is derived from an EMBL/GenBank/DDBJ whole genome shotgun (WGS) entry which is preliminary data.</text>
</comment>
<dbReference type="CDD" id="cd04301">
    <property type="entry name" value="NAT_SF"/>
    <property type="match status" value="1"/>
</dbReference>
<name>A0ABN9YZ40_9LACO</name>
<dbReference type="SUPFAM" id="SSF55729">
    <property type="entry name" value="Acyl-CoA N-acyltransferases (Nat)"/>
    <property type="match status" value="1"/>
</dbReference>
<dbReference type="EMBL" id="CAUZLR010000008">
    <property type="protein sequence ID" value="CAK1248915.1"/>
    <property type="molecule type" value="Genomic_DNA"/>
</dbReference>
<sequence length="169" mass="19534">MIEFTTKVGRVQVLPIQTKYAAAIYQKIAEGREEIGRFLPWAKGLTLRDEKDFLYQEKNRTYRKHPLVFTMTVNSQPVGMIDLHELDEQKKTAELGYWLAVDYQRQGITSQATKSILHYAYKTLGLEKVRVCIHPKNVASQRVATHNHFQVIGQKKELTCFEHPGPSFL</sequence>
<organism evidence="2 3">
    <name type="scientific">Fructobacillus fructosus</name>
    <dbReference type="NCBI Taxonomy" id="1631"/>
    <lineage>
        <taxon>Bacteria</taxon>
        <taxon>Bacillati</taxon>
        <taxon>Bacillota</taxon>
        <taxon>Bacilli</taxon>
        <taxon>Lactobacillales</taxon>
        <taxon>Lactobacillaceae</taxon>
        <taxon>Fructobacillus</taxon>
    </lineage>
</organism>
<dbReference type="RefSeq" id="WP_010690491.1">
    <property type="nucleotide sequence ID" value="NZ_CAUZLL010000001.1"/>
</dbReference>